<gene>
    <name evidence="2" type="ORF">BN741_00972</name>
</gene>
<dbReference type="RefSeq" id="WP_022430197.1">
    <property type="nucleotide sequence ID" value="NZ_FR899235.1"/>
</dbReference>
<dbReference type="Pfam" id="PF00144">
    <property type="entry name" value="Beta-lactamase"/>
    <property type="match status" value="1"/>
</dbReference>
<accession>R7GWU3</accession>
<organism evidence="2 3">
    <name type="scientific">Leyella stercorea CAG:629</name>
    <dbReference type="NCBI Taxonomy" id="1263103"/>
    <lineage>
        <taxon>Bacteria</taxon>
        <taxon>Pseudomonadati</taxon>
        <taxon>Bacteroidota</taxon>
        <taxon>Bacteroidia</taxon>
        <taxon>Bacteroidales</taxon>
        <taxon>Prevotellaceae</taxon>
        <taxon>Leyella</taxon>
    </lineage>
</organism>
<proteinExistence type="predicted"/>
<evidence type="ECO:0000259" key="1">
    <source>
        <dbReference type="Pfam" id="PF00144"/>
    </source>
</evidence>
<reference evidence="2" key="1">
    <citation type="submission" date="2012-11" db="EMBL/GenBank/DDBJ databases">
        <title>Dependencies among metagenomic species, viruses, plasmids and units of genetic variation.</title>
        <authorList>
            <person name="Nielsen H.B."/>
            <person name="Almeida M."/>
            <person name="Juncker A.S."/>
            <person name="Rasmussen S."/>
            <person name="Li J."/>
            <person name="Sunagawa S."/>
            <person name="Plichta D."/>
            <person name="Gautier L."/>
            <person name="Le Chatelier E."/>
            <person name="Peletier E."/>
            <person name="Bonde I."/>
            <person name="Nielsen T."/>
            <person name="Manichanh C."/>
            <person name="Arumugam M."/>
            <person name="Batto J."/>
            <person name="Santos M.B.Q.D."/>
            <person name="Blom N."/>
            <person name="Borruel N."/>
            <person name="Burgdorf K.S."/>
            <person name="Boumezbeur F."/>
            <person name="Casellas F."/>
            <person name="Dore J."/>
            <person name="Guarner F."/>
            <person name="Hansen T."/>
            <person name="Hildebrand F."/>
            <person name="Kaas R.S."/>
            <person name="Kennedy S."/>
            <person name="Kristiansen K."/>
            <person name="Kultima J.R."/>
            <person name="Leonard P."/>
            <person name="Levenez F."/>
            <person name="Lund O."/>
            <person name="Moumen B."/>
            <person name="Le Paslier D."/>
            <person name="Pons N."/>
            <person name="Pedersen O."/>
            <person name="Prifti E."/>
            <person name="Qin J."/>
            <person name="Raes J."/>
            <person name="Tap J."/>
            <person name="Tims S."/>
            <person name="Ussery D.W."/>
            <person name="Yamada T."/>
            <person name="MetaHit consortium"/>
            <person name="Renault P."/>
            <person name="Sicheritz-Ponten T."/>
            <person name="Bork P."/>
            <person name="Wang J."/>
            <person name="Brunak S."/>
            <person name="Ehrlich S.D."/>
        </authorList>
    </citation>
    <scope>NUCLEOTIDE SEQUENCE [LARGE SCALE GENOMIC DNA]</scope>
</reference>
<dbReference type="EMBL" id="CBIT010000077">
    <property type="protein sequence ID" value="CDE31198.1"/>
    <property type="molecule type" value="Genomic_DNA"/>
</dbReference>
<dbReference type="InterPro" id="IPR001466">
    <property type="entry name" value="Beta-lactam-related"/>
</dbReference>
<dbReference type="PANTHER" id="PTHR46825">
    <property type="entry name" value="D-ALANYL-D-ALANINE-CARBOXYPEPTIDASE/ENDOPEPTIDASE AMPH"/>
    <property type="match status" value="1"/>
</dbReference>
<dbReference type="PANTHER" id="PTHR46825:SF9">
    <property type="entry name" value="BETA-LACTAMASE-RELATED DOMAIN-CONTAINING PROTEIN"/>
    <property type="match status" value="1"/>
</dbReference>
<protein>
    <submittedName>
        <fullName evidence="2">Beta-lactamase</fullName>
    </submittedName>
</protein>
<dbReference type="Gene3D" id="3.40.710.10">
    <property type="entry name" value="DD-peptidase/beta-lactamase superfamily"/>
    <property type="match status" value="1"/>
</dbReference>
<dbReference type="AlphaFoldDB" id="R7GWU3"/>
<dbReference type="InterPro" id="IPR050491">
    <property type="entry name" value="AmpC-like"/>
</dbReference>
<dbReference type="InterPro" id="IPR012338">
    <property type="entry name" value="Beta-lactam/transpept-like"/>
</dbReference>
<sequence>MFGYRIKKQYRTKVRLSCMGCLTFLVLIITSICRCTCSSCSRPDTTTSRDTTSTHIVHLNDTLSNALSDQSELHAMDSIMRRYLKRWEINGAQLAISRHDSLLYARGFGFSDISRQQPMEPSQIMRMASVSKLVTAVGIMKLRDMGKVRLTDKVFGPQGILNDTFYVNSIRDKRYFDITVEQLLRHKAGFTNYAGDPIFSTRYIMQQNHLTTPPDHRNLLRIVLRRHLGYTPGSMQRYCNIGYTLLSLIIEKRTGMSYEKFMQRYVLEPAGCFDFHIAGNYLKDRRPNETVYYMHSSSEPAQEFNNSGRLVERCYGENDITTALGAGAWTASAAELCRLVAAIDGDPTMPDVISPEAVRLMTQEMPDHQFSLGWNYTPNGRPWIRTGSLVGTSAIVLRYPDGECWVFITNTSTWKGHKFSKDTMALFEKLRKRFGSKLPKRNLFVK</sequence>
<feature type="domain" description="Beta-lactamase-related" evidence="1">
    <location>
        <begin position="77"/>
        <end position="414"/>
    </location>
</feature>
<dbReference type="Proteomes" id="UP000018072">
    <property type="component" value="Unassembled WGS sequence"/>
</dbReference>
<dbReference type="STRING" id="1263103.BN741_00972"/>
<dbReference type="SUPFAM" id="SSF56601">
    <property type="entry name" value="beta-lactamase/transpeptidase-like"/>
    <property type="match status" value="1"/>
</dbReference>
<evidence type="ECO:0000313" key="2">
    <source>
        <dbReference type="EMBL" id="CDE31198.1"/>
    </source>
</evidence>
<evidence type="ECO:0000313" key="3">
    <source>
        <dbReference type="Proteomes" id="UP000018072"/>
    </source>
</evidence>
<comment type="caution">
    <text evidence="2">The sequence shown here is derived from an EMBL/GenBank/DDBJ whole genome shotgun (WGS) entry which is preliminary data.</text>
</comment>
<name>R7GWU3_9BACT</name>